<proteinExistence type="predicted"/>
<dbReference type="AlphaFoldDB" id="A0A3P7LTN2"/>
<accession>A0A3P7LTN2</accession>
<dbReference type="EMBL" id="UYRU01058933">
    <property type="protein sequence ID" value="VDN14333.1"/>
    <property type="molecule type" value="Genomic_DNA"/>
</dbReference>
<dbReference type="OrthoDB" id="6310009at2759"/>
<keyword evidence="2" id="KW-1185">Reference proteome</keyword>
<organism evidence="1 2">
    <name type="scientific">Dibothriocephalus latus</name>
    <name type="common">Fish tapeworm</name>
    <name type="synonym">Diphyllobothrium latum</name>
    <dbReference type="NCBI Taxonomy" id="60516"/>
    <lineage>
        <taxon>Eukaryota</taxon>
        <taxon>Metazoa</taxon>
        <taxon>Spiralia</taxon>
        <taxon>Lophotrochozoa</taxon>
        <taxon>Platyhelminthes</taxon>
        <taxon>Cestoda</taxon>
        <taxon>Eucestoda</taxon>
        <taxon>Diphyllobothriidea</taxon>
        <taxon>Diphyllobothriidae</taxon>
        <taxon>Dibothriocephalus</taxon>
    </lineage>
</organism>
<evidence type="ECO:0000313" key="1">
    <source>
        <dbReference type="EMBL" id="VDN14333.1"/>
    </source>
</evidence>
<sequence>MPFVSCITDNVPNLDIIGKHSNITIQLTDTVVDVHNEQYRAKETALGNAALDRSLCRLLVTDMDIYGAAK</sequence>
<evidence type="ECO:0000313" key="2">
    <source>
        <dbReference type="Proteomes" id="UP000281553"/>
    </source>
</evidence>
<name>A0A3P7LTN2_DIBLA</name>
<gene>
    <name evidence="1" type="ORF">DILT_LOCUS10164</name>
</gene>
<dbReference type="Proteomes" id="UP000281553">
    <property type="component" value="Unassembled WGS sequence"/>
</dbReference>
<protein>
    <submittedName>
        <fullName evidence="1">Uncharacterized protein</fullName>
    </submittedName>
</protein>
<reference evidence="1 2" key="1">
    <citation type="submission" date="2018-11" db="EMBL/GenBank/DDBJ databases">
        <authorList>
            <consortium name="Pathogen Informatics"/>
        </authorList>
    </citation>
    <scope>NUCLEOTIDE SEQUENCE [LARGE SCALE GENOMIC DNA]</scope>
</reference>